<dbReference type="GO" id="GO:0030514">
    <property type="term" value="P:negative regulation of BMP signaling pathway"/>
    <property type="evidence" value="ECO:0007669"/>
    <property type="project" value="TreeGrafter"/>
</dbReference>
<accession>A0A315VT08</accession>
<reference evidence="3 4" key="1">
    <citation type="journal article" date="2018" name="G3 (Bethesda)">
        <title>A High-Quality Reference Genome for the Invasive Mosquitofish Gambusia affinis Using a Chicago Library.</title>
        <authorList>
            <person name="Hoffberg S.L."/>
            <person name="Troendle N.J."/>
            <person name="Glenn T.C."/>
            <person name="Mahmud O."/>
            <person name="Louha S."/>
            <person name="Chalopin D."/>
            <person name="Bennetzen J.L."/>
            <person name="Mauricio R."/>
        </authorList>
    </citation>
    <scope>NUCLEOTIDE SEQUENCE [LARGE SCALE GENOMIC DNA]</scope>
    <source>
        <strain evidence="3">NE01/NJP1002.9</strain>
        <tissue evidence="3">Muscle</tissue>
    </source>
</reference>
<evidence type="ECO:0000313" key="4">
    <source>
        <dbReference type="Proteomes" id="UP000250572"/>
    </source>
</evidence>
<keyword evidence="2" id="KW-0812">Transmembrane</keyword>
<dbReference type="PANTHER" id="PTHR22829">
    <property type="entry name" value="DEP DOMAIN PROTEIN"/>
    <property type="match status" value="1"/>
</dbReference>
<evidence type="ECO:0000256" key="1">
    <source>
        <dbReference type="SAM" id="MobiDB-lite"/>
    </source>
</evidence>
<sequence length="162" mass="18120">MEQRCRSTKTTNQSYEADDADVEADVFQLCHQGAGVHQRDGHSGALYDGQHPSSSDSEQPLDLPPPGLQNSDDKQTVRHVLLCLLLSVSLLANLSSCLWWLFNKDPGRLYLELQFFCAVANYGQGFLSFGIFGLDKHLIIVPFKKRWAETSAVISHCFCNVF</sequence>
<feature type="transmembrane region" description="Helical" evidence="2">
    <location>
        <begin position="80"/>
        <end position="101"/>
    </location>
</feature>
<keyword evidence="4" id="KW-1185">Reference proteome</keyword>
<organism evidence="3 4">
    <name type="scientific">Gambusia affinis</name>
    <name type="common">Western mosquitofish</name>
    <name type="synonym">Heterandria affinis</name>
    <dbReference type="NCBI Taxonomy" id="33528"/>
    <lineage>
        <taxon>Eukaryota</taxon>
        <taxon>Metazoa</taxon>
        <taxon>Chordata</taxon>
        <taxon>Craniata</taxon>
        <taxon>Vertebrata</taxon>
        <taxon>Euteleostomi</taxon>
        <taxon>Actinopterygii</taxon>
        <taxon>Neopterygii</taxon>
        <taxon>Teleostei</taxon>
        <taxon>Neoteleostei</taxon>
        <taxon>Acanthomorphata</taxon>
        <taxon>Ovalentaria</taxon>
        <taxon>Atherinomorphae</taxon>
        <taxon>Cyprinodontiformes</taxon>
        <taxon>Poeciliidae</taxon>
        <taxon>Poeciliinae</taxon>
        <taxon>Gambusia</taxon>
    </lineage>
</organism>
<evidence type="ECO:0000256" key="2">
    <source>
        <dbReference type="SAM" id="Phobius"/>
    </source>
</evidence>
<protein>
    <submittedName>
        <fullName evidence="3">Uncharacterized protein</fullName>
    </submittedName>
</protein>
<keyword evidence="2" id="KW-1133">Transmembrane helix</keyword>
<dbReference type="Proteomes" id="UP000250572">
    <property type="component" value="Unassembled WGS sequence"/>
</dbReference>
<dbReference type="EMBL" id="NHOQ01001179">
    <property type="protein sequence ID" value="PWA26310.1"/>
    <property type="molecule type" value="Genomic_DNA"/>
</dbReference>
<gene>
    <name evidence="3" type="ORF">CCH79_00020459</name>
</gene>
<keyword evidence="2" id="KW-0472">Membrane</keyword>
<name>A0A315VT08_GAMAF</name>
<dbReference type="AlphaFoldDB" id="A0A315VT08"/>
<feature type="transmembrane region" description="Helical" evidence="2">
    <location>
        <begin position="113"/>
        <end position="134"/>
    </location>
</feature>
<proteinExistence type="predicted"/>
<evidence type="ECO:0000313" key="3">
    <source>
        <dbReference type="EMBL" id="PWA26310.1"/>
    </source>
</evidence>
<comment type="caution">
    <text evidence="3">The sequence shown here is derived from an EMBL/GenBank/DDBJ whole genome shotgun (WGS) entry which is preliminary data.</text>
</comment>
<dbReference type="InterPro" id="IPR051832">
    <property type="entry name" value="mTOR-Rac_regulators"/>
</dbReference>
<feature type="region of interest" description="Disordered" evidence="1">
    <location>
        <begin position="39"/>
        <end position="69"/>
    </location>
</feature>
<dbReference type="PANTHER" id="PTHR22829:SF5">
    <property type="entry name" value="INTEGRAL MEMBRANE PROTEIN GPR155"/>
    <property type="match status" value="1"/>
</dbReference>